<dbReference type="EMBL" id="JAOPHQ010000859">
    <property type="protein sequence ID" value="KAK0153229.1"/>
    <property type="molecule type" value="Genomic_DNA"/>
</dbReference>
<dbReference type="Proteomes" id="UP001174136">
    <property type="component" value="Unassembled WGS sequence"/>
</dbReference>
<evidence type="ECO:0000256" key="1">
    <source>
        <dbReference type="SAM" id="MobiDB-lite"/>
    </source>
</evidence>
<accession>A0AA47N7G5</accession>
<proteinExistence type="predicted"/>
<sequence>MGNVRSLGNKMDELTALARSQKEYRECSIMCFTETWLHQDIPDDNVSIAGFHTVRADRDCAKSGKRKGGGVAVLVNNRWCNPAHITIKERICDPNMELCAVGLRPYYLPREFSQVIMVAVYVPPSANPTSAIDAIHSAIAQLQTQHPSAFIAISGDFNHITMDTTLPTFTQYVSCPTREERTIDLLYANAKEAYSSSPLPPLGRSDHNLIHLEPCYVPVVKSQPVTTKTVRRWSEEAYETLRGCFEVTDWQALCEPHGEDINGLTVCVTDYINFCVDTIVPPETVLCYPNNKPWVTKEVKTILNDKRRAFTAGNREEVRTIQRELKVKIKEAKQKYRRKLEWKLQQNNMREVWSGMRTITGFRPTSNRGVGGSVDGANEMNLFFNRFDSVTPAHPPMGSSPACLQLAPTPLSLPPPSYSPSSSTDGPPHTSSSPGSQSDDTLQDNTSTPPPPVTSSLHITADQIRRQLKRLHAGKSAGPDGVSPRVLKACSLQLCGVLHHIFSLSLSLHRVPVLGVVDNFVTWCEQNHLQLNVAKTKELVVDLRRTRAPVTPTSICGGNVDIVEHYKRLRSFNICRTMLRMFYESVVASAILYAVACWGSRLKVRDANRLNKVIRKASHVVGEELDSLTAVSERRMLSRIRSILDNSLHPLHPLHGVLTRSTFSKRLIPPRCTTERHRKSFLPVAIKLYNCTV</sequence>
<evidence type="ECO:0000259" key="2">
    <source>
        <dbReference type="Pfam" id="PF03372"/>
    </source>
</evidence>
<evidence type="ECO:0000313" key="3">
    <source>
        <dbReference type="EMBL" id="KAK0153229.1"/>
    </source>
</evidence>
<protein>
    <recommendedName>
        <fullName evidence="2">Endonuclease/exonuclease/phosphatase domain-containing protein</fullName>
    </recommendedName>
</protein>
<reference evidence="3" key="1">
    <citation type="journal article" date="2023" name="Front. Mar. Sci.">
        <title>A new Merluccius polli reference genome to investigate the effects of global change in West African waters.</title>
        <authorList>
            <person name="Mateo J.L."/>
            <person name="Blanco-Fernandez C."/>
            <person name="Garcia-Vazquez E."/>
            <person name="Machado-Schiaffino G."/>
        </authorList>
    </citation>
    <scope>NUCLEOTIDE SEQUENCE</scope>
    <source>
        <strain evidence="3">C29</strain>
        <tissue evidence="3">Fin</tissue>
    </source>
</reference>
<feature type="domain" description="Endonuclease/exonuclease/phosphatase" evidence="2">
    <location>
        <begin position="3"/>
        <end position="207"/>
    </location>
</feature>
<organism evidence="3 4">
    <name type="scientific">Merluccius polli</name>
    <name type="common">Benguela hake</name>
    <name type="synonym">Merluccius cadenati</name>
    <dbReference type="NCBI Taxonomy" id="89951"/>
    <lineage>
        <taxon>Eukaryota</taxon>
        <taxon>Metazoa</taxon>
        <taxon>Chordata</taxon>
        <taxon>Craniata</taxon>
        <taxon>Vertebrata</taxon>
        <taxon>Euteleostomi</taxon>
        <taxon>Actinopterygii</taxon>
        <taxon>Neopterygii</taxon>
        <taxon>Teleostei</taxon>
        <taxon>Neoteleostei</taxon>
        <taxon>Acanthomorphata</taxon>
        <taxon>Zeiogadaria</taxon>
        <taxon>Gadariae</taxon>
        <taxon>Gadiformes</taxon>
        <taxon>Gadoidei</taxon>
        <taxon>Merlucciidae</taxon>
        <taxon>Merluccius</taxon>
    </lineage>
</organism>
<keyword evidence="4" id="KW-1185">Reference proteome</keyword>
<comment type="caution">
    <text evidence="3">The sequence shown here is derived from an EMBL/GenBank/DDBJ whole genome shotgun (WGS) entry which is preliminary data.</text>
</comment>
<dbReference type="Gene3D" id="3.60.10.10">
    <property type="entry name" value="Endonuclease/exonuclease/phosphatase"/>
    <property type="match status" value="1"/>
</dbReference>
<name>A0AA47N7G5_MERPO</name>
<dbReference type="PANTHER" id="PTHR47510:SF3">
    <property type="entry name" value="ENDO_EXONUCLEASE_PHOSPHATASE DOMAIN-CONTAINING PROTEIN"/>
    <property type="match status" value="1"/>
</dbReference>
<dbReference type="InterPro" id="IPR005135">
    <property type="entry name" value="Endo/exonuclease/phosphatase"/>
</dbReference>
<feature type="region of interest" description="Disordered" evidence="1">
    <location>
        <begin position="394"/>
        <end position="457"/>
    </location>
</feature>
<dbReference type="PANTHER" id="PTHR47510">
    <property type="entry name" value="REVERSE TRANSCRIPTASE DOMAIN-CONTAINING PROTEIN"/>
    <property type="match status" value="1"/>
</dbReference>
<gene>
    <name evidence="3" type="ORF">N1851_005102</name>
</gene>
<dbReference type="Pfam" id="PF03372">
    <property type="entry name" value="Exo_endo_phos"/>
    <property type="match status" value="1"/>
</dbReference>
<evidence type="ECO:0000313" key="4">
    <source>
        <dbReference type="Proteomes" id="UP001174136"/>
    </source>
</evidence>
<dbReference type="SUPFAM" id="SSF56219">
    <property type="entry name" value="DNase I-like"/>
    <property type="match status" value="1"/>
</dbReference>
<dbReference type="AlphaFoldDB" id="A0AA47N7G5"/>
<dbReference type="GO" id="GO:0003824">
    <property type="term" value="F:catalytic activity"/>
    <property type="evidence" value="ECO:0007669"/>
    <property type="project" value="InterPro"/>
</dbReference>
<dbReference type="InterPro" id="IPR036691">
    <property type="entry name" value="Endo/exonu/phosph_ase_sf"/>
</dbReference>
<feature type="compositionally biased region" description="Polar residues" evidence="1">
    <location>
        <begin position="429"/>
        <end position="445"/>
    </location>
</feature>